<protein>
    <submittedName>
        <fullName evidence="1">Uncharacterized protein</fullName>
    </submittedName>
</protein>
<evidence type="ECO:0000313" key="2">
    <source>
        <dbReference type="Proteomes" id="UP000727407"/>
    </source>
</evidence>
<evidence type="ECO:0000313" key="1">
    <source>
        <dbReference type="EMBL" id="KAF5907461.1"/>
    </source>
</evidence>
<gene>
    <name evidence="1" type="ORF">DAT39_002884</name>
</gene>
<name>A0A8J4UIE2_CLAMG</name>
<reference evidence="1" key="1">
    <citation type="submission" date="2020-07" db="EMBL/GenBank/DDBJ databases">
        <title>Clarias magur genome sequencing, assembly and annotation.</title>
        <authorList>
            <person name="Kushwaha B."/>
            <person name="Kumar R."/>
            <person name="Das P."/>
            <person name="Joshi C.G."/>
            <person name="Kumar D."/>
            <person name="Nagpure N.S."/>
            <person name="Pandey M."/>
            <person name="Agarwal S."/>
            <person name="Srivastava S."/>
            <person name="Singh M."/>
            <person name="Sahoo L."/>
            <person name="Jayasankar P."/>
            <person name="Meher P.K."/>
            <person name="Koringa P.G."/>
            <person name="Iquebal M.A."/>
            <person name="Das S.P."/>
            <person name="Bit A."/>
            <person name="Patnaik S."/>
            <person name="Patel N."/>
            <person name="Shah T.M."/>
            <person name="Hinsu A."/>
            <person name="Jena J.K."/>
        </authorList>
    </citation>
    <scope>NUCLEOTIDE SEQUENCE</scope>
    <source>
        <strain evidence="1">CIFAMagur01</strain>
        <tissue evidence="1">Testis</tissue>
    </source>
</reference>
<accession>A0A8J4UIE2</accession>
<dbReference type="OrthoDB" id="5955292at2759"/>
<organism evidence="1 2">
    <name type="scientific">Clarias magur</name>
    <name type="common">Asian catfish</name>
    <name type="synonym">Macropteronotus magur</name>
    <dbReference type="NCBI Taxonomy" id="1594786"/>
    <lineage>
        <taxon>Eukaryota</taxon>
        <taxon>Metazoa</taxon>
        <taxon>Chordata</taxon>
        <taxon>Craniata</taxon>
        <taxon>Vertebrata</taxon>
        <taxon>Euteleostomi</taxon>
        <taxon>Actinopterygii</taxon>
        <taxon>Neopterygii</taxon>
        <taxon>Teleostei</taxon>
        <taxon>Ostariophysi</taxon>
        <taxon>Siluriformes</taxon>
        <taxon>Clariidae</taxon>
        <taxon>Clarias</taxon>
    </lineage>
</organism>
<dbReference type="AlphaFoldDB" id="A0A8J4UIE2"/>
<sequence>MSMECASALVQNKRQREEEHSQWHCQSKRACTGLGNCIEVRCDVVMDSPMDSWDTPQVGHQNGTSANHHITTMVLDTAQQSCPRCMAGEPCCLLLPEK</sequence>
<comment type="caution">
    <text evidence="1">The sequence shown here is derived from an EMBL/GenBank/DDBJ whole genome shotgun (WGS) entry which is preliminary data.</text>
</comment>
<keyword evidence="2" id="KW-1185">Reference proteome</keyword>
<proteinExistence type="predicted"/>
<dbReference type="EMBL" id="QNUK01000022">
    <property type="protein sequence ID" value="KAF5907461.1"/>
    <property type="molecule type" value="Genomic_DNA"/>
</dbReference>
<dbReference type="Proteomes" id="UP000727407">
    <property type="component" value="Unassembled WGS sequence"/>
</dbReference>